<dbReference type="InterPro" id="IPR055348">
    <property type="entry name" value="DctQ"/>
</dbReference>
<sequence>MTELSIPDGRERTGRGRAHRLCLFVASVVAAASFAVTLLATLGGVAARYLGISGMEWTFELAGIAFLWTTFVGVIVAEMKGENVAFTAMSDRLRGRARQGLVLFLGVATLWFALELFQSALAFLERSGGAPTPVLRLPRAVSIIPLMGAAAATAAIAVASIVRTLRHHSDGEAK</sequence>
<feature type="transmembrane region" description="Helical" evidence="9">
    <location>
        <begin position="143"/>
        <end position="165"/>
    </location>
</feature>
<feature type="domain" description="Tripartite ATP-independent periplasmic transporters DctQ component" evidence="10">
    <location>
        <begin position="39"/>
        <end position="166"/>
    </location>
</feature>
<evidence type="ECO:0000259" key="10">
    <source>
        <dbReference type="Pfam" id="PF04290"/>
    </source>
</evidence>
<evidence type="ECO:0000256" key="7">
    <source>
        <dbReference type="ARBA" id="ARBA00023136"/>
    </source>
</evidence>
<evidence type="ECO:0000256" key="6">
    <source>
        <dbReference type="ARBA" id="ARBA00022989"/>
    </source>
</evidence>
<comment type="subunit">
    <text evidence="9">The complex comprises the extracytoplasmic solute receptor protein and the two transmembrane proteins.</text>
</comment>
<keyword evidence="12" id="KW-1185">Reference proteome</keyword>
<reference evidence="11 12" key="1">
    <citation type="submission" date="2021-04" db="EMBL/GenBank/DDBJ databases">
        <title>Whole genome sequence of Jiella sp. KSK16Y-1.</title>
        <authorList>
            <person name="Tuo L."/>
        </authorList>
    </citation>
    <scope>NUCLEOTIDE SEQUENCE [LARGE SCALE GENOMIC DNA]</scope>
    <source>
        <strain evidence="11 12">KSK16Y-1</strain>
    </source>
</reference>
<accession>A0ABS4BJD9</accession>
<keyword evidence="2 9" id="KW-0813">Transport</keyword>
<evidence type="ECO:0000313" key="11">
    <source>
        <dbReference type="EMBL" id="MBP0616873.1"/>
    </source>
</evidence>
<feature type="transmembrane region" description="Helical" evidence="9">
    <location>
        <begin position="21"/>
        <end position="45"/>
    </location>
</feature>
<dbReference type="InterPro" id="IPR007387">
    <property type="entry name" value="TRAP_DctQ"/>
</dbReference>
<comment type="caution">
    <text evidence="11">The sequence shown here is derived from an EMBL/GenBank/DDBJ whole genome shotgun (WGS) entry which is preliminary data.</text>
</comment>
<evidence type="ECO:0000313" key="12">
    <source>
        <dbReference type="Proteomes" id="UP000678276"/>
    </source>
</evidence>
<name>A0ABS4BJD9_9HYPH</name>
<dbReference type="PANTHER" id="PTHR35011:SF2">
    <property type="entry name" value="2,3-DIKETO-L-GULONATE TRAP TRANSPORTER SMALL PERMEASE PROTEIN YIAM"/>
    <property type="match status" value="1"/>
</dbReference>
<dbReference type="Pfam" id="PF04290">
    <property type="entry name" value="DctQ"/>
    <property type="match status" value="1"/>
</dbReference>
<keyword evidence="6 9" id="KW-1133">Transmembrane helix</keyword>
<keyword evidence="7 9" id="KW-0472">Membrane</keyword>
<comment type="subcellular location">
    <subcellularLocation>
        <location evidence="1 9">Cell inner membrane</location>
        <topology evidence="1 9">Multi-pass membrane protein</topology>
    </subcellularLocation>
</comment>
<evidence type="ECO:0000256" key="5">
    <source>
        <dbReference type="ARBA" id="ARBA00022692"/>
    </source>
</evidence>
<evidence type="ECO:0000256" key="3">
    <source>
        <dbReference type="ARBA" id="ARBA00022475"/>
    </source>
</evidence>
<evidence type="ECO:0000256" key="2">
    <source>
        <dbReference type="ARBA" id="ARBA00022448"/>
    </source>
</evidence>
<feature type="transmembrane region" description="Helical" evidence="9">
    <location>
        <begin position="57"/>
        <end position="79"/>
    </location>
</feature>
<keyword evidence="5 9" id="KW-0812">Transmembrane</keyword>
<gene>
    <name evidence="11" type="ORF">J6595_14905</name>
</gene>
<evidence type="ECO:0000256" key="9">
    <source>
        <dbReference type="RuleBase" id="RU369079"/>
    </source>
</evidence>
<comment type="function">
    <text evidence="9">Part of the tripartite ATP-independent periplasmic (TRAP) transport system.</text>
</comment>
<feature type="transmembrane region" description="Helical" evidence="9">
    <location>
        <begin position="100"/>
        <end position="123"/>
    </location>
</feature>
<dbReference type="PANTHER" id="PTHR35011">
    <property type="entry name" value="2,3-DIKETO-L-GULONATE TRAP TRANSPORTER SMALL PERMEASE PROTEIN YIAM"/>
    <property type="match status" value="1"/>
</dbReference>
<organism evidence="11 12">
    <name type="scientific">Jiella mangrovi</name>
    <dbReference type="NCBI Taxonomy" id="2821407"/>
    <lineage>
        <taxon>Bacteria</taxon>
        <taxon>Pseudomonadati</taxon>
        <taxon>Pseudomonadota</taxon>
        <taxon>Alphaproteobacteria</taxon>
        <taxon>Hyphomicrobiales</taxon>
        <taxon>Aurantimonadaceae</taxon>
        <taxon>Jiella</taxon>
    </lineage>
</organism>
<keyword evidence="4 9" id="KW-0997">Cell inner membrane</keyword>
<evidence type="ECO:0000256" key="8">
    <source>
        <dbReference type="ARBA" id="ARBA00038436"/>
    </source>
</evidence>
<proteinExistence type="inferred from homology"/>
<evidence type="ECO:0000256" key="1">
    <source>
        <dbReference type="ARBA" id="ARBA00004429"/>
    </source>
</evidence>
<dbReference type="RefSeq" id="WP_209595367.1">
    <property type="nucleotide sequence ID" value="NZ_JAGJCF010000011.1"/>
</dbReference>
<protein>
    <recommendedName>
        <fullName evidence="9">TRAP transporter small permease protein</fullName>
    </recommendedName>
</protein>
<dbReference type="EMBL" id="JAGJCF010000011">
    <property type="protein sequence ID" value="MBP0616873.1"/>
    <property type="molecule type" value="Genomic_DNA"/>
</dbReference>
<comment type="similarity">
    <text evidence="8 9">Belongs to the TRAP transporter small permease family.</text>
</comment>
<evidence type="ECO:0000256" key="4">
    <source>
        <dbReference type="ARBA" id="ARBA00022519"/>
    </source>
</evidence>
<dbReference type="Proteomes" id="UP000678276">
    <property type="component" value="Unassembled WGS sequence"/>
</dbReference>
<keyword evidence="3" id="KW-1003">Cell membrane</keyword>